<proteinExistence type="predicted"/>
<evidence type="ECO:0000313" key="1">
    <source>
        <dbReference type="EMBL" id="RNF35058.1"/>
    </source>
</evidence>
<reference evidence="1" key="1">
    <citation type="submission" date="2018-05" db="EMBL/GenBank/DDBJ databases">
        <title>Reclassification of Methylarcula marina and Methylarcula terricola as Paracoccus methylarcula sp.nov., comb.nov. and Paracoccus terricola comb.nov.</title>
        <authorList>
            <person name="Shmareva M.N."/>
            <person name="Doronina N.V."/>
            <person name="Vasilenko O.V."/>
            <person name="Tarlachkov S.V."/>
            <person name="Trotsenko Y.A."/>
        </authorList>
    </citation>
    <scope>NUCLEOTIDE SEQUENCE [LARGE SCALE GENOMIC DNA]</scope>
    <source>
        <strain evidence="1">VKM B-2159</strain>
    </source>
</reference>
<dbReference type="Proteomes" id="UP000238137">
    <property type="component" value="Unassembled WGS sequence"/>
</dbReference>
<evidence type="ECO:0000313" key="2">
    <source>
        <dbReference type="Proteomes" id="UP000238137"/>
    </source>
</evidence>
<keyword evidence="2" id="KW-1185">Reference proteome</keyword>
<dbReference type="AlphaFoldDB" id="A0A3R7SD52"/>
<accession>A0A3R7SD52</accession>
<sequence length="84" mass="9600">MTRLRQNPRTMALAYRIWANCQIHGWYRTIAEVADALGEPVSTIRTIVKARGWQGRFRAVSPTTLGAYKFTRINLTDETLEAMS</sequence>
<name>A0A3R7SD52_9RHOB</name>
<dbReference type="OrthoDB" id="7873485at2"/>
<protein>
    <submittedName>
        <fullName evidence="1">Uncharacterized protein</fullName>
    </submittedName>
</protein>
<gene>
    <name evidence="1" type="ORF">A7A09_008830</name>
</gene>
<organism evidence="1 2">
    <name type="scientific">Paracoccus methylarcula</name>
    <dbReference type="NCBI Taxonomy" id="72022"/>
    <lineage>
        <taxon>Bacteria</taxon>
        <taxon>Pseudomonadati</taxon>
        <taxon>Pseudomonadota</taxon>
        <taxon>Alphaproteobacteria</taxon>
        <taxon>Rhodobacterales</taxon>
        <taxon>Paracoccaceae</taxon>
        <taxon>Paracoccus</taxon>
    </lineage>
</organism>
<comment type="caution">
    <text evidence="1">The sequence shown here is derived from an EMBL/GenBank/DDBJ whole genome shotgun (WGS) entry which is preliminary data.</text>
</comment>
<dbReference type="RefSeq" id="WP_106691034.1">
    <property type="nucleotide sequence ID" value="NZ_PXNQ02000004.1"/>
</dbReference>
<dbReference type="EMBL" id="PXNQ02000004">
    <property type="protein sequence ID" value="RNF35058.1"/>
    <property type="molecule type" value="Genomic_DNA"/>
</dbReference>